<keyword evidence="1" id="KW-0175">Coiled coil</keyword>
<feature type="coiled-coil region" evidence="1">
    <location>
        <begin position="188"/>
        <end position="215"/>
    </location>
</feature>
<evidence type="ECO:0000313" key="3">
    <source>
        <dbReference type="EMBL" id="GFA91025.1"/>
    </source>
</evidence>
<comment type="caution">
    <text evidence="3">The sequence shown here is derived from an EMBL/GenBank/DDBJ whole genome shotgun (WGS) entry which is preliminary data.</text>
</comment>
<evidence type="ECO:0000256" key="1">
    <source>
        <dbReference type="SAM" id="Coils"/>
    </source>
</evidence>
<dbReference type="AlphaFoldDB" id="A0A699KHZ0"/>
<name>A0A699KHZ0_TANCI</name>
<proteinExistence type="predicted"/>
<protein>
    <submittedName>
        <fullName evidence="3">Uncharacterized protein</fullName>
    </submittedName>
</protein>
<sequence length="280" mass="31735">MQVFLVKQVEGMFKHKEIYVTPSHSKKVFANMKRQRKDFLGRATLLFPTMLIQAQQEVDEGTTSVHTKVVTYEVVYEKMYDRVERASTTATGLDADQDKGIISKTQFMATLNELSSIGTSSGSGPRRQETMGDVDAQTRSERVSKFSNDPPLSRFNTLRSGEDRLKISELIKFCTQLQSRVLALKTTKTNQALEIGSLKRRVKKLEKKANKRTHKLKRLYKIGSSRRIESSDEASFGDQDDASKQGRIIDNLDADEGVTLVNETHTYTHTTLVDYIFCAH</sequence>
<evidence type="ECO:0000256" key="2">
    <source>
        <dbReference type="SAM" id="MobiDB-lite"/>
    </source>
</evidence>
<organism evidence="3">
    <name type="scientific">Tanacetum cinerariifolium</name>
    <name type="common">Dalmatian daisy</name>
    <name type="synonym">Chrysanthemum cinerariifolium</name>
    <dbReference type="NCBI Taxonomy" id="118510"/>
    <lineage>
        <taxon>Eukaryota</taxon>
        <taxon>Viridiplantae</taxon>
        <taxon>Streptophyta</taxon>
        <taxon>Embryophyta</taxon>
        <taxon>Tracheophyta</taxon>
        <taxon>Spermatophyta</taxon>
        <taxon>Magnoliopsida</taxon>
        <taxon>eudicotyledons</taxon>
        <taxon>Gunneridae</taxon>
        <taxon>Pentapetalae</taxon>
        <taxon>asterids</taxon>
        <taxon>campanulids</taxon>
        <taxon>Asterales</taxon>
        <taxon>Asteraceae</taxon>
        <taxon>Asteroideae</taxon>
        <taxon>Anthemideae</taxon>
        <taxon>Anthemidinae</taxon>
        <taxon>Tanacetum</taxon>
    </lineage>
</organism>
<dbReference type="EMBL" id="BKCJ010512335">
    <property type="protein sequence ID" value="GFA91025.1"/>
    <property type="molecule type" value="Genomic_DNA"/>
</dbReference>
<feature type="compositionally biased region" description="Basic and acidic residues" evidence="2">
    <location>
        <begin position="126"/>
        <end position="144"/>
    </location>
</feature>
<feature type="region of interest" description="Disordered" evidence="2">
    <location>
        <begin position="116"/>
        <end position="157"/>
    </location>
</feature>
<gene>
    <name evidence="3" type="ORF">Tci_662997</name>
</gene>
<accession>A0A699KHZ0</accession>
<reference evidence="3" key="1">
    <citation type="journal article" date="2019" name="Sci. Rep.">
        <title>Draft genome of Tanacetum cinerariifolium, the natural source of mosquito coil.</title>
        <authorList>
            <person name="Yamashiro T."/>
            <person name="Shiraishi A."/>
            <person name="Satake H."/>
            <person name="Nakayama K."/>
        </authorList>
    </citation>
    <scope>NUCLEOTIDE SEQUENCE</scope>
</reference>